<gene>
    <name evidence="2" type="ORF">Bpfe_010366</name>
</gene>
<keyword evidence="1" id="KW-1133">Transmembrane helix</keyword>
<keyword evidence="1" id="KW-0812">Transmembrane</keyword>
<name>A0AAD8BSU8_BIOPF</name>
<dbReference type="AlphaFoldDB" id="A0AAD8BSU8"/>
<reference evidence="2" key="2">
    <citation type="submission" date="2023-04" db="EMBL/GenBank/DDBJ databases">
        <authorList>
            <person name="Bu L."/>
            <person name="Lu L."/>
            <person name="Laidemitt M.R."/>
            <person name="Zhang S.M."/>
            <person name="Mutuku M."/>
            <person name="Mkoji G."/>
            <person name="Steinauer M."/>
            <person name="Loker E.S."/>
        </authorList>
    </citation>
    <scope>NUCLEOTIDE SEQUENCE</scope>
    <source>
        <strain evidence="2">KasaAsao</strain>
        <tissue evidence="2">Whole Snail</tissue>
    </source>
</reference>
<proteinExistence type="predicted"/>
<reference evidence="2" key="1">
    <citation type="journal article" date="2023" name="PLoS Negl. Trop. Dis.">
        <title>A genome sequence for Biomphalaria pfeifferi, the major vector snail for the human-infecting parasite Schistosoma mansoni.</title>
        <authorList>
            <person name="Bu L."/>
            <person name="Lu L."/>
            <person name="Laidemitt M.R."/>
            <person name="Zhang S.M."/>
            <person name="Mutuku M."/>
            <person name="Mkoji G."/>
            <person name="Steinauer M."/>
            <person name="Loker E.S."/>
        </authorList>
    </citation>
    <scope>NUCLEOTIDE SEQUENCE</scope>
    <source>
        <strain evidence="2">KasaAsao</strain>
    </source>
</reference>
<sequence>MTDEYVQSEGTLRKVTKWQPVNKEGSFNDLVRGITPNTIAYRNRSCFCFPCRNSYGSQCLHDEICGSWKVFKLQKQNVVQSQSNLEDSLDVSPICSNSKAQTISFTNQKYIVNSCVIVKYGEIFYPGVVIEVLDDQRRNNFLKRHRNKKYICISRSAGHTSSLEGYFIGNDALESVSGIDISLPCLYSSSISLDKEASSHMDGKFGHQFTVSGVEFCYYGRNIKSIHGFQNQSCSSGELHILNIFLDTELQTTLTSSRNEHVTQGSSSFSHSAIKSLEQKKQFCYVFRYVTTHPLPDDFIHESVQVTYGCDYDDICINRTLNEVLNNVTINNHMGKLYCCSKDNCNDLEKVHSSENRVCHESMKNLTSVSVGGLKSCQHADAVCAKSTVYLPEGKIEKYFCDNENVCTGKLVLGAFQSCTNQTEDNVTKELCCCDHSKCYSPPWLDVSHPNEEFDPENFPSLSKLDKTIEKPGAERTDSLLITGLLTVLLFVSGLGAGAVFILSCKKRRKNRQDPNVIMQYERLSSDIDVDEAVVL</sequence>
<keyword evidence="1" id="KW-0472">Membrane</keyword>
<evidence type="ECO:0000256" key="1">
    <source>
        <dbReference type="SAM" id="Phobius"/>
    </source>
</evidence>
<evidence type="ECO:0000313" key="2">
    <source>
        <dbReference type="EMBL" id="KAK0060179.1"/>
    </source>
</evidence>
<accession>A0AAD8BSU8</accession>
<comment type="caution">
    <text evidence="2">The sequence shown here is derived from an EMBL/GenBank/DDBJ whole genome shotgun (WGS) entry which is preliminary data.</text>
</comment>
<evidence type="ECO:0000313" key="3">
    <source>
        <dbReference type="Proteomes" id="UP001233172"/>
    </source>
</evidence>
<keyword evidence="3" id="KW-1185">Reference proteome</keyword>
<organism evidence="2 3">
    <name type="scientific">Biomphalaria pfeifferi</name>
    <name type="common">Bloodfluke planorb</name>
    <name type="synonym">Freshwater snail</name>
    <dbReference type="NCBI Taxonomy" id="112525"/>
    <lineage>
        <taxon>Eukaryota</taxon>
        <taxon>Metazoa</taxon>
        <taxon>Spiralia</taxon>
        <taxon>Lophotrochozoa</taxon>
        <taxon>Mollusca</taxon>
        <taxon>Gastropoda</taxon>
        <taxon>Heterobranchia</taxon>
        <taxon>Euthyneura</taxon>
        <taxon>Panpulmonata</taxon>
        <taxon>Hygrophila</taxon>
        <taxon>Lymnaeoidea</taxon>
        <taxon>Planorbidae</taxon>
        <taxon>Biomphalaria</taxon>
    </lineage>
</organism>
<dbReference type="Proteomes" id="UP001233172">
    <property type="component" value="Unassembled WGS sequence"/>
</dbReference>
<feature type="transmembrane region" description="Helical" evidence="1">
    <location>
        <begin position="480"/>
        <end position="503"/>
    </location>
</feature>
<protein>
    <submittedName>
        <fullName evidence="2">Uncharacterized protein</fullName>
    </submittedName>
</protein>
<dbReference type="EMBL" id="JASAOG010000037">
    <property type="protein sequence ID" value="KAK0060179.1"/>
    <property type="molecule type" value="Genomic_DNA"/>
</dbReference>